<sequence>MADARRFTQAVQRNPRCTVVGMAPAFTVGWVHNLSSIPQSSNATTIIAVAVTFSVLSFCACALRFYCKLVFVRAVGLDDAAVVSSLILGIAYCANSIYQTRWGFGLDEDQIPAENVVTYSKIQYAGGPLYATGILGFKLSLLLVYHRLAGFKPTYRRVLWAAMALVTLNSVIFAFMFAFSCDPPMKTWNREVPGKCLDEVAFYFGATIVLDVLVIALPFPIIQGLQLDIRKKIGLGAMFGLGIFITIVQILRVQTIATLESYTDSQQPITWSMVEIHVGCLVACIPTYTPLLRKLGGKVTRTYRDNRSAVFRRHGSTITAESSHRVGERHARHAEASPHGHTNKRMTCADDELALWDTNPEKGQAAAWAAPNAYRMTALSRDEDSVDEETNSGNSLGLTNVSAHRDNEITVTREIRITDVA</sequence>
<dbReference type="OrthoDB" id="10017208at2759"/>
<organism evidence="9 10">
    <name type="scientific">Hortaea werneckii</name>
    <name type="common">Black yeast</name>
    <name type="synonym">Cladosporium werneckii</name>
    <dbReference type="NCBI Taxonomy" id="91943"/>
    <lineage>
        <taxon>Eukaryota</taxon>
        <taxon>Fungi</taxon>
        <taxon>Dikarya</taxon>
        <taxon>Ascomycota</taxon>
        <taxon>Pezizomycotina</taxon>
        <taxon>Dothideomycetes</taxon>
        <taxon>Dothideomycetidae</taxon>
        <taxon>Mycosphaerellales</taxon>
        <taxon>Teratosphaeriaceae</taxon>
        <taxon>Hortaea</taxon>
    </lineage>
</organism>
<evidence type="ECO:0000313" key="9">
    <source>
        <dbReference type="EMBL" id="RMX71978.1"/>
    </source>
</evidence>
<proteinExistence type="inferred from homology"/>
<evidence type="ECO:0000256" key="1">
    <source>
        <dbReference type="ARBA" id="ARBA00004141"/>
    </source>
</evidence>
<comment type="subcellular location">
    <subcellularLocation>
        <location evidence="1">Membrane</location>
        <topology evidence="1">Multi-pass membrane protein</topology>
    </subcellularLocation>
</comment>
<evidence type="ECO:0000256" key="3">
    <source>
        <dbReference type="ARBA" id="ARBA00022989"/>
    </source>
</evidence>
<keyword evidence="4 7" id="KW-0472">Membrane</keyword>
<protein>
    <recommendedName>
        <fullName evidence="8">Rhodopsin domain-containing protein</fullName>
    </recommendedName>
</protein>
<dbReference type="EMBL" id="QWIJ01002412">
    <property type="protein sequence ID" value="RMX71978.1"/>
    <property type="molecule type" value="Genomic_DNA"/>
</dbReference>
<dbReference type="PANTHER" id="PTHR33048:SF64">
    <property type="entry name" value="INTEGRAL MEMBRANE PROTEIN"/>
    <property type="match status" value="1"/>
</dbReference>
<dbReference type="InterPro" id="IPR049326">
    <property type="entry name" value="Rhodopsin_dom_fungi"/>
</dbReference>
<feature type="transmembrane region" description="Helical" evidence="7">
    <location>
        <begin position="233"/>
        <end position="251"/>
    </location>
</feature>
<evidence type="ECO:0000259" key="8">
    <source>
        <dbReference type="Pfam" id="PF20684"/>
    </source>
</evidence>
<keyword evidence="2 7" id="KW-0812">Transmembrane</keyword>
<dbReference type="GO" id="GO:0016020">
    <property type="term" value="C:membrane"/>
    <property type="evidence" value="ECO:0007669"/>
    <property type="project" value="UniProtKB-SubCell"/>
</dbReference>
<feature type="transmembrane region" description="Helical" evidence="7">
    <location>
        <begin position="43"/>
        <end position="67"/>
    </location>
</feature>
<evidence type="ECO:0000256" key="7">
    <source>
        <dbReference type="SAM" id="Phobius"/>
    </source>
</evidence>
<dbReference type="InterPro" id="IPR052337">
    <property type="entry name" value="SAT4-like"/>
</dbReference>
<dbReference type="Pfam" id="PF20684">
    <property type="entry name" value="Fung_rhodopsin"/>
    <property type="match status" value="1"/>
</dbReference>
<dbReference type="Proteomes" id="UP000281245">
    <property type="component" value="Unassembled WGS sequence"/>
</dbReference>
<feature type="transmembrane region" description="Helical" evidence="7">
    <location>
        <begin position="200"/>
        <end position="221"/>
    </location>
</feature>
<dbReference type="PANTHER" id="PTHR33048">
    <property type="entry name" value="PTH11-LIKE INTEGRAL MEMBRANE PROTEIN (AFU_ORTHOLOGUE AFUA_5G11245)"/>
    <property type="match status" value="1"/>
</dbReference>
<feature type="transmembrane region" description="Helical" evidence="7">
    <location>
        <begin position="158"/>
        <end position="180"/>
    </location>
</feature>
<feature type="transmembrane region" description="Helical" evidence="7">
    <location>
        <begin position="129"/>
        <end position="146"/>
    </location>
</feature>
<feature type="transmembrane region" description="Helical" evidence="7">
    <location>
        <begin position="271"/>
        <end position="291"/>
    </location>
</feature>
<evidence type="ECO:0000256" key="6">
    <source>
        <dbReference type="SAM" id="MobiDB-lite"/>
    </source>
</evidence>
<dbReference type="AlphaFoldDB" id="A0A3M6W0C2"/>
<keyword evidence="3 7" id="KW-1133">Transmembrane helix</keyword>
<feature type="domain" description="Rhodopsin" evidence="8">
    <location>
        <begin position="63"/>
        <end position="294"/>
    </location>
</feature>
<name>A0A3M6W0C2_HORWE</name>
<feature type="region of interest" description="Disordered" evidence="6">
    <location>
        <begin position="380"/>
        <end position="399"/>
    </location>
</feature>
<evidence type="ECO:0000256" key="2">
    <source>
        <dbReference type="ARBA" id="ARBA00022692"/>
    </source>
</evidence>
<comment type="caution">
    <text evidence="9">The sequence shown here is derived from an EMBL/GenBank/DDBJ whole genome shotgun (WGS) entry which is preliminary data.</text>
</comment>
<comment type="similarity">
    <text evidence="5">Belongs to the SAT4 family.</text>
</comment>
<feature type="transmembrane region" description="Helical" evidence="7">
    <location>
        <begin position="79"/>
        <end position="98"/>
    </location>
</feature>
<evidence type="ECO:0000313" key="10">
    <source>
        <dbReference type="Proteomes" id="UP000281245"/>
    </source>
</evidence>
<gene>
    <name evidence="9" type="ORF">D0869_15084</name>
</gene>
<accession>A0A3M6W0C2</accession>
<reference evidence="9 10" key="1">
    <citation type="journal article" date="2018" name="BMC Genomics">
        <title>Genomic evidence for intraspecific hybridization in a clonal and extremely halotolerant yeast.</title>
        <authorList>
            <person name="Gostincar C."/>
            <person name="Stajich J.E."/>
            <person name="Zupancic J."/>
            <person name="Zalar P."/>
            <person name="Gunde-Cimerman N."/>
        </authorList>
    </citation>
    <scope>NUCLEOTIDE SEQUENCE [LARGE SCALE GENOMIC DNA]</scope>
    <source>
        <strain evidence="9 10">EXF-6656</strain>
    </source>
</reference>
<evidence type="ECO:0000256" key="5">
    <source>
        <dbReference type="ARBA" id="ARBA00038359"/>
    </source>
</evidence>
<evidence type="ECO:0000256" key="4">
    <source>
        <dbReference type="ARBA" id="ARBA00023136"/>
    </source>
</evidence>